<reference evidence="2 3" key="1">
    <citation type="submission" date="2015-05" db="EMBL/GenBank/DDBJ databases">
        <title>Distinctive expansion of gene families associated with plant cell wall degradation and secondary metabolism in the genomes of grapevine trunk pathogens.</title>
        <authorList>
            <person name="Lawrence D.P."/>
            <person name="Travadon R."/>
            <person name="Rolshausen P.E."/>
            <person name="Baumgartner K."/>
        </authorList>
    </citation>
    <scope>NUCLEOTIDE SEQUENCE [LARGE SCALE GENOMIC DNA]</scope>
    <source>
        <strain evidence="2">UCRPC4</strain>
    </source>
</reference>
<accession>A0A0G2H1J9</accession>
<keyword evidence="1" id="KW-1133">Transmembrane helix</keyword>
<dbReference type="OrthoDB" id="5396681at2759"/>
<keyword evidence="1" id="KW-0812">Transmembrane</keyword>
<evidence type="ECO:0000256" key="1">
    <source>
        <dbReference type="SAM" id="Phobius"/>
    </source>
</evidence>
<protein>
    <submittedName>
        <fullName evidence="2">Uncharacterized protein</fullName>
    </submittedName>
</protein>
<dbReference type="Proteomes" id="UP000053317">
    <property type="component" value="Unassembled WGS sequence"/>
</dbReference>
<comment type="caution">
    <text evidence="2">The sequence shown here is derived from an EMBL/GenBank/DDBJ whole genome shotgun (WGS) entry which is preliminary data.</text>
</comment>
<dbReference type="EMBL" id="LCWF01000074">
    <property type="protein sequence ID" value="KKY22680.1"/>
    <property type="molecule type" value="Genomic_DNA"/>
</dbReference>
<evidence type="ECO:0000313" key="2">
    <source>
        <dbReference type="EMBL" id="KKY22680.1"/>
    </source>
</evidence>
<feature type="transmembrane region" description="Helical" evidence="1">
    <location>
        <begin position="71"/>
        <end position="91"/>
    </location>
</feature>
<organism evidence="2 3">
    <name type="scientific">Phaeomoniella chlamydospora</name>
    <name type="common">Phaeoacremonium chlamydosporum</name>
    <dbReference type="NCBI Taxonomy" id="158046"/>
    <lineage>
        <taxon>Eukaryota</taxon>
        <taxon>Fungi</taxon>
        <taxon>Dikarya</taxon>
        <taxon>Ascomycota</taxon>
        <taxon>Pezizomycotina</taxon>
        <taxon>Eurotiomycetes</taxon>
        <taxon>Chaetothyriomycetidae</taxon>
        <taxon>Phaeomoniellales</taxon>
        <taxon>Phaeomoniellaceae</taxon>
        <taxon>Phaeomoniella</taxon>
    </lineage>
</organism>
<gene>
    <name evidence="2" type="ORF">UCRPC4_g03182</name>
</gene>
<keyword evidence="3" id="KW-1185">Reference proteome</keyword>
<name>A0A0G2H1J9_PHACM</name>
<keyword evidence="1" id="KW-0472">Membrane</keyword>
<proteinExistence type="predicted"/>
<reference evidence="2 3" key="2">
    <citation type="submission" date="2015-05" db="EMBL/GenBank/DDBJ databases">
        <authorList>
            <person name="Morales-Cruz A."/>
            <person name="Amrine K.C."/>
            <person name="Cantu D."/>
        </authorList>
    </citation>
    <scope>NUCLEOTIDE SEQUENCE [LARGE SCALE GENOMIC DNA]</scope>
    <source>
        <strain evidence="2">UCRPC4</strain>
    </source>
</reference>
<sequence>MERMTQEMHQIAEKTKKETVVMRIITVVTLIFLPGTFISTLMSTDIVSFGTNDSTSSGQKHGTFSKAAFELYLKITIPLMVCTFILAYGAFKWLSSMDKNRRNEDEWQNSPEAKV</sequence>
<feature type="transmembrane region" description="Helical" evidence="1">
    <location>
        <begin position="20"/>
        <end position="42"/>
    </location>
</feature>
<dbReference type="Gene3D" id="1.20.58.340">
    <property type="entry name" value="Magnesium transport protein CorA, transmembrane region"/>
    <property type="match status" value="1"/>
</dbReference>
<dbReference type="AlphaFoldDB" id="A0A0G2H1J9"/>
<evidence type="ECO:0000313" key="3">
    <source>
        <dbReference type="Proteomes" id="UP000053317"/>
    </source>
</evidence>